<dbReference type="AlphaFoldDB" id="M8CL35"/>
<protein>
    <submittedName>
        <fullName evidence="1">Uncharacterized protein</fullName>
    </submittedName>
</protein>
<accession>M8CL35</accession>
<sequence length="211" mass="23688">MKSPVPVAAAAATDAKSPLFCPKPRRPVAPLRFHQSSHSDAGAGMDLLDLLLSKSPLFCPKPRRPVAPLRFHQSSHSDAGAGMDLLDLLLSKVRRRCSDLTSKGVRLRRKRRQEDASKGHGNLSALEDRFKRRISPEPSNWQAPMREERKMVYVCRPGGTTHARHHPSFADLRDEHMRRRRKTVKVIHLGIEESEHLAKERAAAVAKATRP</sequence>
<dbReference type="EnsemblPlants" id="EMT28107">
    <property type="protein sequence ID" value="EMT28107"/>
    <property type="gene ID" value="F775_00360"/>
</dbReference>
<proteinExistence type="predicted"/>
<reference evidence="1" key="1">
    <citation type="submission" date="2015-06" db="UniProtKB">
        <authorList>
            <consortium name="EnsemblPlants"/>
        </authorList>
    </citation>
    <scope>IDENTIFICATION</scope>
</reference>
<evidence type="ECO:0000313" key="1">
    <source>
        <dbReference type="EnsemblPlants" id="EMT28107"/>
    </source>
</evidence>
<dbReference type="PANTHER" id="PTHR33384">
    <property type="entry name" value="EXPRESSED PROTEIN"/>
    <property type="match status" value="1"/>
</dbReference>
<name>M8CL35_AEGTA</name>
<dbReference type="PANTHER" id="PTHR33384:SF1">
    <property type="entry name" value="EXPRESSED PROTEIN"/>
    <property type="match status" value="1"/>
</dbReference>
<organism evidence="1">
    <name type="scientific">Aegilops tauschii</name>
    <name type="common">Tausch's goatgrass</name>
    <name type="synonym">Aegilops squarrosa</name>
    <dbReference type="NCBI Taxonomy" id="37682"/>
    <lineage>
        <taxon>Eukaryota</taxon>
        <taxon>Viridiplantae</taxon>
        <taxon>Streptophyta</taxon>
        <taxon>Embryophyta</taxon>
        <taxon>Tracheophyta</taxon>
        <taxon>Spermatophyta</taxon>
        <taxon>Magnoliopsida</taxon>
        <taxon>Liliopsida</taxon>
        <taxon>Poales</taxon>
        <taxon>Poaceae</taxon>
        <taxon>BOP clade</taxon>
        <taxon>Pooideae</taxon>
        <taxon>Triticodae</taxon>
        <taxon>Triticeae</taxon>
        <taxon>Triticinae</taxon>
        <taxon>Aegilops</taxon>
    </lineage>
</organism>